<dbReference type="Proteomes" id="UP001566132">
    <property type="component" value="Unassembled WGS sequence"/>
</dbReference>
<comment type="catalytic activity">
    <reaction evidence="1">
        <text>Thiol-dependent hydrolysis of ester, thioester, amide, peptide and isopeptide bonds formed by the C-terminal Gly of ubiquitin (a 76-residue protein attached to proteins as an intracellular targeting signal).</text>
        <dbReference type="EC" id="3.4.19.12"/>
    </reaction>
</comment>
<reference evidence="11 12" key="1">
    <citation type="submission" date="2024-05" db="EMBL/GenBank/DDBJ databases">
        <title>Genetic variation in Jamaican populations of the coffee berry borer (Hypothenemus hampei).</title>
        <authorList>
            <person name="Errbii M."/>
            <person name="Myrie A."/>
        </authorList>
    </citation>
    <scope>NUCLEOTIDE SEQUENCE [LARGE SCALE GENOMIC DNA]</scope>
    <source>
        <strain evidence="11">JA-Hopewell-2020-01-JO</strain>
        <tissue evidence="11">Whole body</tissue>
    </source>
</reference>
<evidence type="ECO:0000256" key="4">
    <source>
        <dbReference type="ARBA" id="ARBA00022670"/>
    </source>
</evidence>
<keyword evidence="4" id="KW-0645">Protease</keyword>
<organism evidence="11 12">
    <name type="scientific">Hypothenemus hampei</name>
    <name type="common">Coffee berry borer</name>
    <dbReference type="NCBI Taxonomy" id="57062"/>
    <lineage>
        <taxon>Eukaryota</taxon>
        <taxon>Metazoa</taxon>
        <taxon>Ecdysozoa</taxon>
        <taxon>Arthropoda</taxon>
        <taxon>Hexapoda</taxon>
        <taxon>Insecta</taxon>
        <taxon>Pterygota</taxon>
        <taxon>Neoptera</taxon>
        <taxon>Endopterygota</taxon>
        <taxon>Coleoptera</taxon>
        <taxon>Polyphaga</taxon>
        <taxon>Cucujiformia</taxon>
        <taxon>Curculionidae</taxon>
        <taxon>Scolytinae</taxon>
        <taxon>Hypothenemus</taxon>
    </lineage>
</organism>
<evidence type="ECO:0000313" key="12">
    <source>
        <dbReference type="Proteomes" id="UP001566132"/>
    </source>
</evidence>
<dbReference type="AlphaFoldDB" id="A0ABD1FEI0"/>
<name>A0ABD1FEI0_HYPHA</name>
<feature type="domain" description="USP" evidence="10">
    <location>
        <begin position="357"/>
        <end position="722"/>
    </location>
</feature>
<comment type="caution">
    <text evidence="11">The sequence shown here is derived from an EMBL/GenBank/DDBJ whole genome shotgun (WGS) entry which is preliminary data.</text>
</comment>
<dbReference type="EMBL" id="JBDJPC010000001">
    <property type="protein sequence ID" value="KAL1516759.1"/>
    <property type="molecule type" value="Genomic_DNA"/>
</dbReference>
<keyword evidence="12" id="KW-1185">Reference proteome</keyword>
<keyword evidence="5" id="KW-0833">Ubl conjugation pathway</keyword>
<dbReference type="Gene3D" id="3.90.70.10">
    <property type="entry name" value="Cysteine proteinases"/>
    <property type="match status" value="1"/>
</dbReference>
<dbReference type="SUPFAM" id="SSF54001">
    <property type="entry name" value="Cysteine proteinases"/>
    <property type="match status" value="1"/>
</dbReference>
<dbReference type="EC" id="3.4.19.12" evidence="3"/>
<dbReference type="GO" id="GO:0006508">
    <property type="term" value="P:proteolysis"/>
    <property type="evidence" value="ECO:0007669"/>
    <property type="project" value="UniProtKB-KW"/>
</dbReference>
<feature type="coiled-coil region" evidence="8">
    <location>
        <begin position="481"/>
        <end position="508"/>
    </location>
</feature>
<feature type="region of interest" description="Disordered" evidence="9">
    <location>
        <begin position="191"/>
        <end position="283"/>
    </location>
</feature>
<proteinExistence type="inferred from homology"/>
<evidence type="ECO:0000256" key="1">
    <source>
        <dbReference type="ARBA" id="ARBA00000707"/>
    </source>
</evidence>
<sequence length="728" mass="82469">MDNSEGFALEFLDLTDVEDQERNHVLAVLQPCQKNLRLPWFIGEDKRITSHNSNLVEHRSNKPTTKQTTQPINNLISIPNNIATGIPINAVNGLPINTQYYPHPQYYSSSSIITTLPNVPVPATYNNYPPSNSHTPIFPTYMALRKNLTPKTIFYQVPPGPHIFVSDPSTNNAYQNPAFFVDDTVPMEPPVHEQQQWNSQTLSTQNLPVKKSAVSPLSADTPAFTPKSQQQNLQKDDSDTKENAEKSAPPLENQTEEVKKPELTEGTIGAISEPPKQNTKKSWASLFDSKPNSTITEVNGIVKNTFPEETIKESNNDHISPIKNPKRSHFIDPDCYRMGEFLKNYTIEGRTISLQPRGLINQSNYCYINSILQALLACPPMYNLLSGLSEKISSNEKRKPTPVIDGMCKFVKEYKHLPANMRINNRRSDGGKKDQKRDLSGMINTDIPFEPSWIYKILNGLQTDLIEGRQEDAEEFLGCLLNKLSDEMIELIKLIDSSEKTKQEQEEEDESWQVMGTKNKGSVLRRTEFERTPITDIFGGSLKSKINRTGGLITENTQPFFTLPLNIEKVKTVREALEALTTKNQLEGLTSSKTNEEVEAWQQVMLDDLPIVLVLHLKCFDFKLDGCTKIMKALEFPIDLKIDGKLISSKTANAKEKQYKLFAVVYHDGKEATKGHYVTDAFHVGYSNWLRYDDASVKPVQEEQVLNPQGTRVPYLLFYRRSDTIRSR</sequence>
<evidence type="ECO:0000256" key="8">
    <source>
        <dbReference type="SAM" id="Coils"/>
    </source>
</evidence>
<dbReference type="InterPro" id="IPR038765">
    <property type="entry name" value="Papain-like_cys_pep_sf"/>
</dbReference>
<dbReference type="PROSITE" id="PS00973">
    <property type="entry name" value="USP_2"/>
    <property type="match status" value="1"/>
</dbReference>
<evidence type="ECO:0000313" key="11">
    <source>
        <dbReference type="EMBL" id="KAL1516759.1"/>
    </source>
</evidence>
<feature type="compositionally biased region" description="Polar residues" evidence="9">
    <location>
        <begin position="193"/>
        <end position="207"/>
    </location>
</feature>
<accession>A0ABD1FEI0</accession>
<evidence type="ECO:0000256" key="7">
    <source>
        <dbReference type="ARBA" id="ARBA00022807"/>
    </source>
</evidence>
<keyword evidence="6" id="KW-0378">Hydrolase</keyword>
<evidence type="ECO:0000256" key="3">
    <source>
        <dbReference type="ARBA" id="ARBA00012759"/>
    </source>
</evidence>
<gene>
    <name evidence="11" type="ORF">ABEB36_000620</name>
</gene>
<dbReference type="Pfam" id="PF00443">
    <property type="entry name" value="UCH"/>
    <property type="match status" value="1"/>
</dbReference>
<keyword evidence="7" id="KW-0788">Thiol protease</keyword>
<dbReference type="FunFam" id="3.90.70.10:FF:000092">
    <property type="entry name" value="Ubiquitin carboxyl-terminal hydrolase"/>
    <property type="match status" value="1"/>
</dbReference>
<dbReference type="GO" id="GO:0004843">
    <property type="term" value="F:cysteine-type deubiquitinase activity"/>
    <property type="evidence" value="ECO:0007669"/>
    <property type="project" value="UniProtKB-EC"/>
</dbReference>
<protein>
    <recommendedName>
        <fullName evidence="3">ubiquitinyl hydrolase 1</fullName>
        <ecNumber evidence="3">3.4.19.12</ecNumber>
    </recommendedName>
</protein>
<comment type="similarity">
    <text evidence="2">Belongs to the peptidase C19 family. USP10 subfamily.</text>
</comment>
<evidence type="ECO:0000259" key="10">
    <source>
        <dbReference type="PROSITE" id="PS50235"/>
    </source>
</evidence>
<dbReference type="PANTHER" id="PTHR24006">
    <property type="entry name" value="UBIQUITIN CARBOXYL-TERMINAL HYDROLASE"/>
    <property type="match status" value="1"/>
</dbReference>
<evidence type="ECO:0000256" key="6">
    <source>
        <dbReference type="ARBA" id="ARBA00022801"/>
    </source>
</evidence>
<evidence type="ECO:0000256" key="9">
    <source>
        <dbReference type="SAM" id="MobiDB-lite"/>
    </source>
</evidence>
<dbReference type="InterPro" id="IPR028889">
    <property type="entry name" value="USP"/>
</dbReference>
<evidence type="ECO:0000256" key="5">
    <source>
        <dbReference type="ARBA" id="ARBA00022786"/>
    </source>
</evidence>
<dbReference type="InterPro" id="IPR001394">
    <property type="entry name" value="Peptidase_C19_UCH"/>
</dbReference>
<keyword evidence="8" id="KW-0175">Coiled coil</keyword>
<feature type="compositionally biased region" description="Basic and acidic residues" evidence="9">
    <location>
        <begin position="234"/>
        <end position="245"/>
    </location>
</feature>
<dbReference type="PROSITE" id="PS50235">
    <property type="entry name" value="USP_3"/>
    <property type="match status" value="1"/>
</dbReference>
<dbReference type="PANTHER" id="PTHR24006:SF687">
    <property type="entry name" value="UBIQUITIN CARBOXYL-TERMINAL HYDROLASE 10"/>
    <property type="match status" value="1"/>
</dbReference>
<dbReference type="InterPro" id="IPR050164">
    <property type="entry name" value="Peptidase_C19"/>
</dbReference>
<dbReference type="InterPro" id="IPR018200">
    <property type="entry name" value="USP_CS"/>
</dbReference>
<evidence type="ECO:0000256" key="2">
    <source>
        <dbReference type="ARBA" id="ARBA00005427"/>
    </source>
</evidence>